<dbReference type="Pfam" id="PF19406">
    <property type="entry name" value="PKD_5"/>
    <property type="match status" value="5"/>
</dbReference>
<keyword evidence="1" id="KW-0677">Repeat</keyword>
<dbReference type="EMBL" id="AP018694">
    <property type="protein sequence ID" value="BBE18698.1"/>
    <property type="molecule type" value="Genomic_DNA"/>
</dbReference>
<dbReference type="InterPro" id="IPR022409">
    <property type="entry name" value="PKD/Chitinase_dom"/>
</dbReference>
<feature type="domain" description="PKD" evidence="2">
    <location>
        <begin position="1044"/>
        <end position="1108"/>
    </location>
</feature>
<dbReference type="Proteomes" id="UP001193389">
    <property type="component" value="Chromosome"/>
</dbReference>
<name>A0A5K7SAT9_9BACT</name>
<dbReference type="InterPro" id="IPR045828">
    <property type="entry name" value="PKD_Bacteroidetes"/>
</dbReference>
<dbReference type="InterPro" id="IPR003410">
    <property type="entry name" value="HYR_dom"/>
</dbReference>
<feature type="domain" description="G8" evidence="4">
    <location>
        <begin position="30"/>
        <end position="153"/>
    </location>
</feature>
<dbReference type="Pfam" id="PF22352">
    <property type="entry name" value="K319L-like_PKD"/>
    <property type="match status" value="1"/>
</dbReference>
<dbReference type="SMART" id="SM00089">
    <property type="entry name" value="PKD"/>
    <property type="match status" value="3"/>
</dbReference>
<dbReference type="InterPro" id="IPR025667">
    <property type="entry name" value="SprB_repeat"/>
</dbReference>
<proteinExistence type="predicted"/>
<dbReference type="PROSITE" id="PS51484">
    <property type="entry name" value="G8"/>
    <property type="match status" value="1"/>
</dbReference>
<feature type="domain" description="HYR" evidence="3">
    <location>
        <begin position="2707"/>
        <end position="2802"/>
    </location>
</feature>
<sequence length="3095" mass="320430">MGIFVVFSFSNLDAATIISTGTGGAWSNPATWVGRTVPVAGDDVTIVSGAMVIIDSDITVGTLTVSGTLQFNELTPQVLTANNIITVNAKGIFRSAPSGTVKTHQLIAQSSIINNGTIDFSSNLNETGVEIIFTGSGNAIFSCSDAVLTNLRKTNGLMLNKGTSAASVLSFMPGNTFQVLSNGDSGASGFLSIVNGTFNIIGSRNFSNPVFNTDGNYTIPATGGFWLGNQNATVIAMNGTVTVLGELKIANGTYSVGISGSNSLEILNDGQFKMSGGILNISGKLKIDGGAGSVSGGKINLAPRRNLANVEPTIHISADARFEMYGVPLITLAFPNSNPIPSNDIQILDGSGFKSIKGGTIQLGTEATPVGSTFLINANTILSQLTAFSACTIHAVNTSDADVTNTPIGSLPVIPFDLIAPELTAPAKITIQCGETIPAAYATFQEFTNAGGSATDNCTLKPASFKLISQVQSKTNCPYTISRTYEISDVSGNVGKAEQQIVVEGESITSQPEVIAESPVKEELKLKSAMAVYTATQNGNWNDPATWGNSGPPTSADDVNTASYTVTVNADSSCKNITIGAGGTLNHSGTNTLTVTGDWTNNGTYNAGTGIVSFSNTGSTINGATTFGILVINSGSNVNSNIIVNSDLTINDLQLINGLLKINGGTTTITALNEPTVNPIHNTIPKSAGLEVNSGGKLVTQDFTINNKGLIRINSGTANFGNSTGNSVETNTDGAFIVEGGGTVNIAGRLHNSASGTVFGTSYTSGITISSGTVTLSTKGNALSNVGSLNVTSAGTFNFNGGTIIFQNASTATTELDLGLLNGTGTKNISGGTFQFGNGSPSGETYNIISEIPLYNLKTNGNANIALGSTLILGNPLTLNGASKLFLNGNSIQIPVSATGTYTFPITDASGTAIPVTVNLTGGSGAIAAGAYIEIKTFDTKYPDNDNVANYLNRYWTLTTSGITSPIYTVNATYLSSDLHNTPAHLTAASYLSPTWTKIPGATIAGNVISFSSNVTSLEFTALDAPTITITNADPEVICNNSAVTLSTTTTADPPALASYSWSSNPAGFTGSTQDLTITPTIAGTYTFTITVTDGNGFTATDATTVTVNPLPVINNITLAAICSGGAFTVTPANGADGIVPVGTTYTWIAPTVTGITGAVAGTNAASISGTLTNTTNAPINVVYTVTPTSGSCAGSTFTVTVPVNPKPAINNITLAAICSGGAFTVTPANGTDGIVPAGTTYSWAAPAVAGITGTVAGTNAASISGTLTNTTNALINVVYTVTPISGSCAGSTFTVTVPVNPKPAINNITLATICSGGTFTTTPVNGTDGIVPTGTTYSWAAPTVAGITGAVAGIDAASISGTLTNTTNSNINVVYSVIPTSGGCFGASFSVTVTVYPLPTVTAPPDKTYCMGETTLAIPLVGVPSGVVFDISGGATIGLTNKTGVTQIPSYAATTGSATITITPRANGCTGTPVTFNVAVNPRPNIHLSASARTICSGESTNISISSTTPGATFSWDVYSMTGTISGAGSGTGNLLNQTLLNNAPTSGTVVYQVTASTGTCEGATINLTVNVHPAVSAIIAGTTTVCQDDSPAPSITFTASGGTAPYTFTYTINGGANQQVVANSGSTATVTAPTNVAGTFVYQLVSVAGSTGCAYPQTGTATVTVNPKPVLTSTLTPPGICSNTSFNYTHISSLLNTDFHWVREVVLGISNPREEGDNIYPDETLVNTTTSPIEVVYTYTLTANECTNVQYVKVMVTQSPVLMSTLTPATICSGTTFSYTPTSNINPGTSFSWTRAADGYGNSAKSGTGNPNEILYNNSTSAISVIYHYSLSSNGCTNPLDYQVIVSVIPAPIVTASASEYNICPGTKVDLFSGSNISSGLPTTILTENFNGTPSGWIITPTTGEAAWTSQIDGYDYILYIDHKKPKWTETIHNVFHSNDNSTFYLSNNHADGGGTDSRLVTPKFSTNGYTSVTLTFWHHYSDGNKSKAFVDWSTNGATWTNLQTFDNSDYGTTDGFVQAVVPIPVGHPSVYIRFRHQADDDYWWAIDNVSITGVLQVTPAILWTSSTSSWTSTLKDPTGVSPAETTTYTVTYTDTNTGCSGSASTTVNVYPTPDATIHADYCVASPKIRLTTGAFSTYSWSPLPLGETNGKQYIDIDIAGIYTVNVTDAHGCSGTASINVSNEYVVNGSFNSGTAGFITDYLPRANLSSGTRVVNGITYTGGEGFFAVGSDAHDYHTNFWGWDHTVHDGNAPNNFLIVNGVGNTLRVWEETVTVAPNTNYYFSAWAINLNDVGPNSTYWPRLQFFINDDNSTSTIAQLGKGITGSSQNNPWLDKDRFYGVWNSGSNTTAKITIKQLNAEAAGNDFGIDDISFGILDPSPAAISPSKGGDVCAGESINLHANVTGGKEPILFSWSGPNGYTSHDSIPVIPNATIAYSGTYTLTVSDWYGCAIAPKTVDVVVYPAPTVNAGPDQLYGCSATSVFTLNGSVGGSATSGTWTTSGDGTFDDIHSMTAVYTIGTNDITAGSVTLTLTTDDPTGPCVPVSDDMVITIHRSPELTVVVANPLCAGYSDGSATASVTNGTAPYTYLWSDGQTTAKATDLADGTYTVTVTDANNCTDTKSIVVVEPTPLVVSPASFTPPTCYGGNDGTATVNAEGGTEPYVYQWDAATGNQTTKTAVGLKVGIYLFTVTDANGCNITSDFVLVTQPEPPDLFCPMDPEAVQAAAGETTADVILDDPIYDPDCQILSWTMSGATVSATANLGVVPSPYTFNVGTTTVEYKAVDVANNVLTCTFDVVVTGGGADLAITKTVNPSPVNTGDQLVYTITVTNAGPSEATAVKIADVVAVLPSPEFTTDLVNEPWKPWVTPYDAGNIASGGSATIYIRGAVPITQCAAIGNTATVTSDTNDDDLTNNSATITTTVTDNQPPTFTLPVTPLPYCVSTIQSAVYNPTPTAVPPGYPEYNDLTTPRPEYYQFTKGSTIFDLDPAIGANNFEDNCCPVGSLILHWRIDIADTPDPLNPAPAKISYAPITGTDQPSKHDDFRLPGDGVTFTDVIHQISYWLEDCTGPPGNMSPEQSRSIIISPRPNIIKMP</sequence>
<dbReference type="SUPFAM" id="SSF49299">
    <property type="entry name" value="PKD domain"/>
    <property type="match status" value="1"/>
</dbReference>
<protein>
    <submittedName>
        <fullName evidence="5">Internalin</fullName>
    </submittedName>
</protein>
<dbReference type="Pfam" id="PF01345">
    <property type="entry name" value="DUF11"/>
    <property type="match status" value="1"/>
</dbReference>
<dbReference type="InterPro" id="IPR013783">
    <property type="entry name" value="Ig-like_fold"/>
</dbReference>
<dbReference type="Gene3D" id="2.60.40.10">
    <property type="entry name" value="Immunoglobulins"/>
    <property type="match status" value="3"/>
</dbReference>
<evidence type="ECO:0000259" key="4">
    <source>
        <dbReference type="PROSITE" id="PS51484"/>
    </source>
</evidence>
<evidence type="ECO:0000259" key="3">
    <source>
        <dbReference type="PROSITE" id="PS50825"/>
    </source>
</evidence>
<evidence type="ECO:0000256" key="1">
    <source>
        <dbReference type="ARBA" id="ARBA00022737"/>
    </source>
</evidence>
<keyword evidence="6" id="KW-1185">Reference proteome</keyword>
<dbReference type="InterPro" id="IPR000601">
    <property type="entry name" value="PKD_dom"/>
</dbReference>
<dbReference type="InterPro" id="IPR019316">
    <property type="entry name" value="G8_domain"/>
</dbReference>
<dbReference type="Pfam" id="PF02494">
    <property type="entry name" value="HYR"/>
    <property type="match status" value="1"/>
</dbReference>
<dbReference type="InterPro" id="IPR001434">
    <property type="entry name" value="OmcB-like_DUF11"/>
</dbReference>
<dbReference type="Gene3D" id="2.60.40.740">
    <property type="match status" value="2"/>
</dbReference>
<organism evidence="5 6">
    <name type="scientific">Aquipluma nitroreducens</name>
    <dbReference type="NCBI Taxonomy" id="2010828"/>
    <lineage>
        <taxon>Bacteria</taxon>
        <taxon>Pseudomonadati</taxon>
        <taxon>Bacteroidota</taxon>
        <taxon>Bacteroidia</taxon>
        <taxon>Marinilabiliales</taxon>
        <taxon>Prolixibacteraceae</taxon>
        <taxon>Aquipluma</taxon>
    </lineage>
</organism>
<evidence type="ECO:0000313" key="6">
    <source>
        <dbReference type="Proteomes" id="UP001193389"/>
    </source>
</evidence>
<accession>A0A5K7SAT9</accession>
<dbReference type="PROSITE" id="PS50825">
    <property type="entry name" value="HYR"/>
    <property type="match status" value="1"/>
</dbReference>
<gene>
    <name evidence="5" type="ORF">AQPE_2862</name>
</gene>
<dbReference type="Gene3D" id="2.60.120.260">
    <property type="entry name" value="Galactose-binding domain-like"/>
    <property type="match status" value="1"/>
</dbReference>
<evidence type="ECO:0000259" key="2">
    <source>
        <dbReference type="PROSITE" id="PS50093"/>
    </source>
</evidence>
<evidence type="ECO:0000313" key="5">
    <source>
        <dbReference type="EMBL" id="BBE18698.1"/>
    </source>
</evidence>
<dbReference type="InterPro" id="IPR035986">
    <property type="entry name" value="PKD_dom_sf"/>
</dbReference>
<reference evidence="5" key="1">
    <citation type="journal article" date="2020" name="Int. J. Syst. Evol. Microbiol.">
        <title>Aquipluma nitroreducens gen. nov. sp. nov., a novel facultatively anaerobic bacterium isolated from a freshwater lake.</title>
        <authorList>
            <person name="Watanabe M."/>
            <person name="Kojima H."/>
            <person name="Fukui M."/>
        </authorList>
    </citation>
    <scope>NUCLEOTIDE SEQUENCE</scope>
    <source>
        <strain evidence="5">MeG22</strain>
    </source>
</reference>
<dbReference type="PROSITE" id="PS50093">
    <property type="entry name" value="PKD"/>
    <property type="match status" value="1"/>
</dbReference>
<dbReference type="KEGG" id="anf:AQPE_2862"/>
<dbReference type="Pfam" id="PF10162">
    <property type="entry name" value="G8"/>
    <property type="match status" value="1"/>
</dbReference>
<dbReference type="Pfam" id="PF13573">
    <property type="entry name" value="SprB"/>
    <property type="match status" value="2"/>
</dbReference>